<feature type="transmembrane region" description="Helical" evidence="7">
    <location>
        <begin position="209"/>
        <end position="230"/>
    </location>
</feature>
<dbReference type="Proteomes" id="UP001500957">
    <property type="component" value="Unassembled WGS sequence"/>
</dbReference>
<dbReference type="Gene3D" id="1.20.1250.20">
    <property type="entry name" value="MFS general substrate transporter like domains"/>
    <property type="match status" value="1"/>
</dbReference>
<feature type="compositionally biased region" description="Low complexity" evidence="6">
    <location>
        <begin position="480"/>
        <end position="497"/>
    </location>
</feature>
<keyword evidence="5 7" id="KW-0472">Membrane</keyword>
<feature type="transmembrane region" description="Helical" evidence="7">
    <location>
        <begin position="151"/>
        <end position="172"/>
    </location>
</feature>
<protein>
    <submittedName>
        <fullName evidence="9">MFS transporter</fullName>
    </submittedName>
</protein>
<dbReference type="Pfam" id="PF07690">
    <property type="entry name" value="MFS_1"/>
    <property type="match status" value="1"/>
</dbReference>
<dbReference type="Gene3D" id="1.20.1720.10">
    <property type="entry name" value="Multidrug resistance protein D"/>
    <property type="match status" value="1"/>
</dbReference>
<dbReference type="SUPFAM" id="SSF103473">
    <property type="entry name" value="MFS general substrate transporter"/>
    <property type="match status" value="1"/>
</dbReference>
<feature type="transmembrane region" description="Helical" evidence="7">
    <location>
        <begin position="313"/>
        <end position="332"/>
    </location>
</feature>
<evidence type="ECO:0000256" key="2">
    <source>
        <dbReference type="ARBA" id="ARBA00022448"/>
    </source>
</evidence>
<feature type="transmembrane region" description="Helical" evidence="7">
    <location>
        <begin position="236"/>
        <end position="256"/>
    </location>
</feature>
<accession>A0ABN1GPW8</accession>
<evidence type="ECO:0000256" key="4">
    <source>
        <dbReference type="ARBA" id="ARBA00022989"/>
    </source>
</evidence>
<evidence type="ECO:0000313" key="10">
    <source>
        <dbReference type="Proteomes" id="UP001500957"/>
    </source>
</evidence>
<dbReference type="PROSITE" id="PS50850">
    <property type="entry name" value="MFS"/>
    <property type="match status" value="1"/>
</dbReference>
<feature type="compositionally biased region" description="Polar residues" evidence="6">
    <location>
        <begin position="498"/>
        <end position="507"/>
    </location>
</feature>
<reference evidence="9 10" key="1">
    <citation type="journal article" date="2019" name="Int. J. Syst. Evol. Microbiol.">
        <title>The Global Catalogue of Microorganisms (GCM) 10K type strain sequencing project: providing services to taxonomists for standard genome sequencing and annotation.</title>
        <authorList>
            <consortium name="The Broad Institute Genomics Platform"/>
            <consortium name="The Broad Institute Genome Sequencing Center for Infectious Disease"/>
            <person name="Wu L."/>
            <person name="Ma J."/>
        </authorList>
    </citation>
    <scope>NUCLEOTIDE SEQUENCE [LARGE SCALE GENOMIC DNA]</scope>
    <source>
        <strain evidence="9 10">JCM 10671</strain>
    </source>
</reference>
<dbReference type="EMBL" id="BAAAHE010000013">
    <property type="protein sequence ID" value="GAA0616072.1"/>
    <property type="molecule type" value="Genomic_DNA"/>
</dbReference>
<dbReference type="PRINTS" id="PR01036">
    <property type="entry name" value="TCRTETB"/>
</dbReference>
<evidence type="ECO:0000256" key="5">
    <source>
        <dbReference type="ARBA" id="ARBA00023136"/>
    </source>
</evidence>
<feature type="transmembrane region" description="Helical" evidence="7">
    <location>
        <begin position="21"/>
        <end position="43"/>
    </location>
</feature>
<evidence type="ECO:0000256" key="7">
    <source>
        <dbReference type="SAM" id="Phobius"/>
    </source>
</evidence>
<organism evidence="9 10">
    <name type="scientific">Sporichthya brevicatena</name>
    <dbReference type="NCBI Taxonomy" id="171442"/>
    <lineage>
        <taxon>Bacteria</taxon>
        <taxon>Bacillati</taxon>
        <taxon>Actinomycetota</taxon>
        <taxon>Actinomycetes</taxon>
        <taxon>Sporichthyales</taxon>
        <taxon>Sporichthyaceae</taxon>
        <taxon>Sporichthya</taxon>
    </lineage>
</organism>
<evidence type="ECO:0000256" key="6">
    <source>
        <dbReference type="SAM" id="MobiDB-lite"/>
    </source>
</evidence>
<feature type="transmembrane region" description="Helical" evidence="7">
    <location>
        <begin position="277"/>
        <end position="301"/>
    </location>
</feature>
<gene>
    <name evidence="9" type="ORF">GCM10009547_17620</name>
</gene>
<evidence type="ECO:0000256" key="3">
    <source>
        <dbReference type="ARBA" id="ARBA00022692"/>
    </source>
</evidence>
<evidence type="ECO:0000256" key="1">
    <source>
        <dbReference type="ARBA" id="ARBA00004651"/>
    </source>
</evidence>
<comment type="caution">
    <text evidence="9">The sequence shown here is derived from an EMBL/GenBank/DDBJ whole genome shotgun (WGS) entry which is preliminary data.</text>
</comment>
<feature type="transmembrane region" description="Helical" evidence="7">
    <location>
        <begin position="439"/>
        <end position="459"/>
    </location>
</feature>
<proteinExistence type="predicted"/>
<dbReference type="InterPro" id="IPR036259">
    <property type="entry name" value="MFS_trans_sf"/>
</dbReference>
<feature type="transmembrane region" description="Helical" evidence="7">
    <location>
        <begin position="368"/>
        <end position="391"/>
    </location>
</feature>
<dbReference type="InterPro" id="IPR011701">
    <property type="entry name" value="MFS"/>
</dbReference>
<feature type="region of interest" description="Disordered" evidence="6">
    <location>
        <begin position="466"/>
        <end position="507"/>
    </location>
</feature>
<sequence length="507" mass="51359">MVRAMEPPADRRVERSGPERVLTPALVAACLGYFMVILDTTIVNVALPPIRDDLDTNLAGLQWVVDSYLVVLAAGILTGGALCDRYTARTVFHVGIALFTLASLACGLAPTTGTLIGARALQGAASALCVPSSLALVRAGYADPGLRRRAIGLWALIAAFGAAAGPVVGGLGVEVWSWRSVFLVNVPFGLLVLALTARHVPRGQGIPRALDVTGQLLAVVTLGALAVALIEGAHAGIEPVVVAAAAVFVVGALAFLAVETRVPEPMLPLHLFREPAVAGGAVIGVLINFGFYGPLFVLTLYFQNERGMSPLEAGFALLPQVAGIIPGAASSARWSARAGGPTGTACLGMFLTGTGIAATMLAGDVPYAVLVLTLTVTGVGMGLTMPAVTAALTDAVPVHHAGLAAGVINASRQTGSVIGIAVLGGLVGAGDDVVLQLRYALGVAGLAFFVAVILAATCLHRSAKLEPWSPAPPPPPAPSVPTSRPPSTTGSSRTIPSESPSPTAPSG</sequence>
<dbReference type="PANTHER" id="PTHR42718:SF9">
    <property type="entry name" value="MAJOR FACILITATOR SUPERFAMILY MULTIDRUG TRANSPORTER MFSC"/>
    <property type="match status" value="1"/>
</dbReference>
<feature type="transmembrane region" description="Helical" evidence="7">
    <location>
        <begin position="90"/>
        <end position="110"/>
    </location>
</feature>
<evidence type="ECO:0000259" key="8">
    <source>
        <dbReference type="PROSITE" id="PS50850"/>
    </source>
</evidence>
<comment type="subcellular location">
    <subcellularLocation>
        <location evidence="1">Cell membrane</location>
        <topology evidence="1">Multi-pass membrane protein</topology>
    </subcellularLocation>
</comment>
<feature type="transmembrane region" description="Helical" evidence="7">
    <location>
        <begin position="344"/>
        <end position="362"/>
    </location>
</feature>
<keyword evidence="2" id="KW-0813">Transport</keyword>
<keyword evidence="4 7" id="KW-1133">Transmembrane helix</keyword>
<keyword evidence="10" id="KW-1185">Reference proteome</keyword>
<dbReference type="PANTHER" id="PTHR42718">
    <property type="entry name" value="MAJOR FACILITATOR SUPERFAMILY MULTIDRUG TRANSPORTER MFSC"/>
    <property type="match status" value="1"/>
</dbReference>
<evidence type="ECO:0000313" key="9">
    <source>
        <dbReference type="EMBL" id="GAA0616072.1"/>
    </source>
</evidence>
<keyword evidence="3 7" id="KW-0812">Transmembrane</keyword>
<dbReference type="CDD" id="cd17321">
    <property type="entry name" value="MFS_MMR_MDR_like"/>
    <property type="match status" value="1"/>
</dbReference>
<feature type="transmembrane region" description="Helical" evidence="7">
    <location>
        <begin position="63"/>
        <end position="83"/>
    </location>
</feature>
<feature type="domain" description="Major facilitator superfamily (MFS) profile" evidence="8">
    <location>
        <begin position="25"/>
        <end position="463"/>
    </location>
</feature>
<feature type="compositionally biased region" description="Pro residues" evidence="6">
    <location>
        <begin position="469"/>
        <end position="479"/>
    </location>
</feature>
<name>A0ABN1GPW8_9ACTN</name>
<feature type="transmembrane region" description="Helical" evidence="7">
    <location>
        <begin position="178"/>
        <end position="197"/>
    </location>
</feature>
<dbReference type="InterPro" id="IPR020846">
    <property type="entry name" value="MFS_dom"/>
</dbReference>